<proteinExistence type="predicted"/>
<protein>
    <recommendedName>
        <fullName evidence="4">Fatty acid desaturase</fullName>
    </recommendedName>
</protein>
<accession>A0ABS5DKC9</accession>
<comment type="caution">
    <text evidence="2">The sequence shown here is derived from an EMBL/GenBank/DDBJ whole genome shotgun (WGS) entry which is preliminary data.</text>
</comment>
<sequence>MATKQRKPAGAGRTSSRVEATTVELPGVTAEFHRPDHYVPTRDDLAGAADSVRGYLPSRTMMVYYGGLGALAALSVIEWPVAAAIGVGAAVAQRSGNSE</sequence>
<organism evidence="2 3">
    <name type="scientific">Saccharopolyspora endophytica</name>
    <dbReference type="NCBI Taxonomy" id="543886"/>
    <lineage>
        <taxon>Bacteria</taxon>
        <taxon>Bacillati</taxon>
        <taxon>Actinomycetota</taxon>
        <taxon>Actinomycetes</taxon>
        <taxon>Pseudonocardiales</taxon>
        <taxon>Pseudonocardiaceae</taxon>
        <taxon>Saccharopolyspora</taxon>
    </lineage>
</organism>
<keyword evidence="1" id="KW-0812">Transmembrane</keyword>
<evidence type="ECO:0000256" key="1">
    <source>
        <dbReference type="SAM" id="Phobius"/>
    </source>
</evidence>
<evidence type="ECO:0000313" key="3">
    <source>
        <dbReference type="Proteomes" id="UP000674084"/>
    </source>
</evidence>
<feature type="transmembrane region" description="Helical" evidence="1">
    <location>
        <begin position="63"/>
        <end position="92"/>
    </location>
</feature>
<keyword evidence="3" id="KW-1185">Reference proteome</keyword>
<gene>
    <name evidence="2" type="ORF">KBO27_22580</name>
</gene>
<name>A0ABS5DKC9_9PSEU</name>
<evidence type="ECO:0000313" key="2">
    <source>
        <dbReference type="EMBL" id="MBQ0926744.1"/>
    </source>
</evidence>
<dbReference type="EMBL" id="JAGPXE010000010">
    <property type="protein sequence ID" value="MBQ0926744.1"/>
    <property type="molecule type" value="Genomic_DNA"/>
</dbReference>
<dbReference type="Proteomes" id="UP000674084">
    <property type="component" value="Unassembled WGS sequence"/>
</dbReference>
<keyword evidence="1" id="KW-1133">Transmembrane helix</keyword>
<keyword evidence="1" id="KW-0472">Membrane</keyword>
<evidence type="ECO:0008006" key="4">
    <source>
        <dbReference type="Google" id="ProtNLM"/>
    </source>
</evidence>
<reference evidence="2 3" key="1">
    <citation type="submission" date="2021-04" db="EMBL/GenBank/DDBJ databases">
        <title>Whole-genome sequencing of Saccharopolyspora endophytica KCTC 19397.</title>
        <authorList>
            <person name="Ay H."/>
            <person name="Saygin H."/>
            <person name="Sahin N."/>
        </authorList>
    </citation>
    <scope>NUCLEOTIDE SEQUENCE [LARGE SCALE GENOMIC DNA]</scope>
    <source>
        <strain evidence="2 3">KCTC 19397</strain>
    </source>
</reference>